<dbReference type="FunFam" id="3.40.50.720:FF:000084">
    <property type="entry name" value="Short-chain dehydrogenase reductase"/>
    <property type="match status" value="1"/>
</dbReference>
<accession>A0A562N3V1</accession>
<dbReference type="NCBIfam" id="NF009466">
    <property type="entry name" value="PRK12826.1-2"/>
    <property type="match status" value="1"/>
</dbReference>
<evidence type="ECO:0000256" key="1">
    <source>
        <dbReference type="ARBA" id="ARBA00006484"/>
    </source>
</evidence>
<name>A0A562N3V1_9HYPH</name>
<evidence type="ECO:0000313" key="2">
    <source>
        <dbReference type="EMBL" id="TWI26824.1"/>
    </source>
</evidence>
<dbReference type="Proteomes" id="UP000317122">
    <property type="component" value="Unassembled WGS sequence"/>
</dbReference>
<evidence type="ECO:0000313" key="3">
    <source>
        <dbReference type="Proteomes" id="UP000317122"/>
    </source>
</evidence>
<dbReference type="RefSeq" id="WP_240547281.1">
    <property type="nucleotide sequence ID" value="NZ_BSPF01000114.1"/>
</dbReference>
<dbReference type="InterPro" id="IPR050259">
    <property type="entry name" value="SDR"/>
</dbReference>
<dbReference type="EMBL" id="VLKT01000046">
    <property type="protein sequence ID" value="TWI26824.1"/>
    <property type="molecule type" value="Genomic_DNA"/>
</dbReference>
<keyword evidence="3" id="KW-1185">Reference proteome</keyword>
<dbReference type="PRINTS" id="PR00080">
    <property type="entry name" value="SDRFAMILY"/>
</dbReference>
<reference evidence="2 3" key="1">
    <citation type="journal article" date="2015" name="Stand. Genomic Sci.">
        <title>Genomic Encyclopedia of Bacterial and Archaeal Type Strains, Phase III: the genomes of soil and plant-associated and newly described type strains.</title>
        <authorList>
            <person name="Whitman W.B."/>
            <person name="Woyke T."/>
            <person name="Klenk H.P."/>
            <person name="Zhou Y."/>
            <person name="Lilburn T.G."/>
            <person name="Beck B.J."/>
            <person name="De Vos P."/>
            <person name="Vandamme P."/>
            <person name="Eisen J.A."/>
            <person name="Garrity G."/>
            <person name="Hugenholtz P."/>
            <person name="Kyrpides N.C."/>
        </authorList>
    </citation>
    <scope>NUCLEOTIDE SEQUENCE [LARGE SCALE GENOMIC DNA]</scope>
    <source>
        <strain evidence="2 3">CGMCC 1.2546</strain>
    </source>
</reference>
<comment type="similarity">
    <text evidence="1">Belongs to the short-chain dehydrogenases/reductases (SDR) family.</text>
</comment>
<dbReference type="CDD" id="cd05233">
    <property type="entry name" value="SDR_c"/>
    <property type="match status" value="1"/>
</dbReference>
<dbReference type="InterPro" id="IPR036291">
    <property type="entry name" value="NAD(P)-bd_dom_sf"/>
</dbReference>
<dbReference type="Gene3D" id="3.40.50.720">
    <property type="entry name" value="NAD(P)-binding Rossmann-like Domain"/>
    <property type="match status" value="1"/>
</dbReference>
<gene>
    <name evidence="2" type="ORF">IQ26_05780</name>
</gene>
<dbReference type="InterPro" id="IPR002347">
    <property type="entry name" value="SDR_fam"/>
</dbReference>
<dbReference type="SUPFAM" id="SSF51735">
    <property type="entry name" value="NAD(P)-binding Rossmann-fold domains"/>
    <property type="match status" value="1"/>
</dbReference>
<dbReference type="PROSITE" id="PS00061">
    <property type="entry name" value="ADH_SHORT"/>
    <property type="match status" value="1"/>
</dbReference>
<dbReference type="PANTHER" id="PTHR42879:SF2">
    <property type="entry name" value="3-OXOACYL-[ACYL-CARRIER-PROTEIN] REDUCTASE FABG"/>
    <property type="match status" value="1"/>
</dbReference>
<protein>
    <submittedName>
        <fullName evidence="2">NAD(P)-dependent dehydrogenase (Short-subunit alcohol dehydrogenase family)</fullName>
    </submittedName>
</protein>
<dbReference type="GO" id="GO:0032787">
    <property type="term" value="P:monocarboxylic acid metabolic process"/>
    <property type="evidence" value="ECO:0007669"/>
    <property type="project" value="UniProtKB-ARBA"/>
</dbReference>
<sequence>MNQRVMITAGGSGIGLVIAKSFIGNGAKVHICDVSERALADVAANYPQIAATHLNVTDEKAVRRWFDDAMSDLNGLDVLINNAGTKGPTGYVEDLKLDEWNACLSVCLDAQFLCARSAAPIMKSQRSGSIINMSSNAGLYGYGLRTPYAAAKWAVIGFTKSLAVELGPYDVRANAICPGSVEGARVEEVARAEAASRGISIEAVHHEYLQGQSIKRFVQPQEVADMCLFLASPASKMVTGQAIAVDGHTETFHIGN</sequence>
<dbReference type="Pfam" id="PF13561">
    <property type="entry name" value="adh_short_C2"/>
    <property type="match status" value="1"/>
</dbReference>
<dbReference type="InterPro" id="IPR020904">
    <property type="entry name" value="Sc_DH/Rdtase_CS"/>
</dbReference>
<dbReference type="PANTHER" id="PTHR42879">
    <property type="entry name" value="3-OXOACYL-(ACYL-CARRIER-PROTEIN) REDUCTASE"/>
    <property type="match status" value="1"/>
</dbReference>
<dbReference type="AlphaFoldDB" id="A0A562N3V1"/>
<comment type="caution">
    <text evidence="2">The sequence shown here is derived from an EMBL/GenBank/DDBJ whole genome shotgun (WGS) entry which is preliminary data.</text>
</comment>
<dbReference type="PRINTS" id="PR00081">
    <property type="entry name" value="GDHRDH"/>
</dbReference>
<organism evidence="2 3">
    <name type="scientific">Mesorhizobium tianshanense</name>
    <dbReference type="NCBI Taxonomy" id="39844"/>
    <lineage>
        <taxon>Bacteria</taxon>
        <taxon>Pseudomonadati</taxon>
        <taxon>Pseudomonadota</taxon>
        <taxon>Alphaproteobacteria</taxon>
        <taxon>Hyphomicrobiales</taxon>
        <taxon>Phyllobacteriaceae</taxon>
        <taxon>Mesorhizobium</taxon>
    </lineage>
</organism>
<proteinExistence type="inferred from homology"/>